<evidence type="ECO:0000313" key="3">
    <source>
        <dbReference type="EMBL" id="MBO1511508.1"/>
    </source>
</evidence>
<feature type="domain" description="DUF1468" evidence="2">
    <location>
        <begin position="8"/>
        <end position="144"/>
    </location>
</feature>
<sequence length="151" mass="17145">MSKSFDRYVGLIFFAIGLAFVIESRKITDSAYGSNVGPDIFPLGLGLALILLSIRLFYETFKYPKDMKTKDKLEYKKFAIILISAVLYGLLLETIGYVITTFLFLIIGFQVMERGKWWKSLVIAGGFSYGVYFLFVKLLEGTLPGFPVWFS</sequence>
<feature type="transmembrane region" description="Helical" evidence="1">
    <location>
        <begin position="117"/>
        <end position="136"/>
    </location>
</feature>
<proteinExistence type="predicted"/>
<evidence type="ECO:0000259" key="2">
    <source>
        <dbReference type="Pfam" id="PF07331"/>
    </source>
</evidence>
<reference evidence="3 4" key="1">
    <citation type="submission" date="2021-03" db="EMBL/GenBank/DDBJ databases">
        <title>Whole genome sequence of Metabacillus bambusae BG109.</title>
        <authorList>
            <person name="Jeong J.W."/>
        </authorList>
    </citation>
    <scope>NUCLEOTIDE SEQUENCE [LARGE SCALE GENOMIC DNA]</scope>
    <source>
        <strain evidence="3 4">BG109</strain>
    </source>
</reference>
<dbReference type="EMBL" id="JAGDEL010000004">
    <property type="protein sequence ID" value="MBO1511508.1"/>
    <property type="molecule type" value="Genomic_DNA"/>
</dbReference>
<gene>
    <name evidence="3" type="ORF">I7822_07490</name>
</gene>
<keyword evidence="1" id="KW-1133">Transmembrane helix</keyword>
<name>A0ABS3N0R3_9BACI</name>
<dbReference type="Pfam" id="PF07331">
    <property type="entry name" value="TctB"/>
    <property type="match status" value="1"/>
</dbReference>
<evidence type="ECO:0000313" key="4">
    <source>
        <dbReference type="Proteomes" id="UP000663981"/>
    </source>
</evidence>
<organism evidence="3 4">
    <name type="scientific">Metabacillus bambusae</name>
    <dbReference type="NCBI Taxonomy" id="2795218"/>
    <lineage>
        <taxon>Bacteria</taxon>
        <taxon>Bacillati</taxon>
        <taxon>Bacillota</taxon>
        <taxon>Bacilli</taxon>
        <taxon>Bacillales</taxon>
        <taxon>Bacillaceae</taxon>
        <taxon>Metabacillus</taxon>
    </lineage>
</organism>
<dbReference type="InterPro" id="IPR009936">
    <property type="entry name" value="DUF1468"/>
</dbReference>
<keyword evidence="1" id="KW-0472">Membrane</keyword>
<protein>
    <submittedName>
        <fullName evidence="3">Tripartite tricarboxylate transporter TctB family protein</fullName>
    </submittedName>
</protein>
<keyword evidence="1" id="KW-0812">Transmembrane</keyword>
<comment type="caution">
    <text evidence="3">The sequence shown here is derived from an EMBL/GenBank/DDBJ whole genome shotgun (WGS) entry which is preliminary data.</text>
</comment>
<dbReference type="RefSeq" id="WP_207976573.1">
    <property type="nucleotide sequence ID" value="NZ_JAGDEL010000004.1"/>
</dbReference>
<evidence type="ECO:0000256" key="1">
    <source>
        <dbReference type="SAM" id="Phobius"/>
    </source>
</evidence>
<keyword evidence="4" id="KW-1185">Reference proteome</keyword>
<accession>A0ABS3N0R3</accession>
<feature type="transmembrane region" description="Helical" evidence="1">
    <location>
        <begin position="40"/>
        <end position="58"/>
    </location>
</feature>
<feature type="transmembrane region" description="Helical" evidence="1">
    <location>
        <begin position="78"/>
        <end position="111"/>
    </location>
</feature>
<dbReference type="Proteomes" id="UP000663981">
    <property type="component" value="Unassembled WGS sequence"/>
</dbReference>